<evidence type="ECO:0000313" key="1">
    <source>
        <dbReference type="EMBL" id="RYR26919.1"/>
    </source>
</evidence>
<keyword evidence="2" id="KW-1185">Reference proteome</keyword>
<organism evidence="1 2">
    <name type="scientific">Arachis hypogaea</name>
    <name type="common">Peanut</name>
    <dbReference type="NCBI Taxonomy" id="3818"/>
    <lineage>
        <taxon>Eukaryota</taxon>
        <taxon>Viridiplantae</taxon>
        <taxon>Streptophyta</taxon>
        <taxon>Embryophyta</taxon>
        <taxon>Tracheophyta</taxon>
        <taxon>Spermatophyta</taxon>
        <taxon>Magnoliopsida</taxon>
        <taxon>eudicotyledons</taxon>
        <taxon>Gunneridae</taxon>
        <taxon>Pentapetalae</taxon>
        <taxon>rosids</taxon>
        <taxon>fabids</taxon>
        <taxon>Fabales</taxon>
        <taxon>Fabaceae</taxon>
        <taxon>Papilionoideae</taxon>
        <taxon>50 kb inversion clade</taxon>
        <taxon>dalbergioids sensu lato</taxon>
        <taxon>Dalbergieae</taxon>
        <taxon>Pterocarpus clade</taxon>
        <taxon>Arachis</taxon>
    </lineage>
</organism>
<proteinExistence type="predicted"/>
<dbReference type="AlphaFoldDB" id="A0A445AKD8"/>
<gene>
    <name evidence="1" type="ORF">Ahy_B02g061230</name>
</gene>
<evidence type="ECO:0000313" key="2">
    <source>
        <dbReference type="Proteomes" id="UP000289738"/>
    </source>
</evidence>
<accession>A0A445AKD8</accession>
<dbReference type="STRING" id="3818.A0A445AKD8"/>
<dbReference type="Proteomes" id="UP000289738">
    <property type="component" value="Chromosome B02"/>
</dbReference>
<name>A0A445AKD8_ARAHY</name>
<protein>
    <submittedName>
        <fullName evidence="1">Uncharacterized protein</fullName>
    </submittedName>
</protein>
<dbReference type="EMBL" id="SDMP01000012">
    <property type="protein sequence ID" value="RYR26919.1"/>
    <property type="molecule type" value="Genomic_DNA"/>
</dbReference>
<comment type="caution">
    <text evidence="1">The sequence shown here is derived from an EMBL/GenBank/DDBJ whole genome shotgun (WGS) entry which is preliminary data.</text>
</comment>
<reference evidence="1 2" key="1">
    <citation type="submission" date="2019-01" db="EMBL/GenBank/DDBJ databases">
        <title>Sequencing of cultivated peanut Arachis hypogaea provides insights into genome evolution and oil improvement.</title>
        <authorList>
            <person name="Chen X."/>
        </authorList>
    </citation>
    <scope>NUCLEOTIDE SEQUENCE [LARGE SCALE GENOMIC DNA]</scope>
    <source>
        <strain evidence="2">cv. Fuhuasheng</strain>
        <tissue evidence="1">Leaves</tissue>
    </source>
</reference>
<sequence length="195" mass="22378">MTATTVAWSLLPFIHLSLTPDSRRERIRKPQPSRHRRRRDLLVVTATTVAWSLPQFARSFISAYPLLKQSQAPSVPVVLRLPPPSPAPQHRRFVFAGLSLRRRWSSLRQHPAAQDEVIVRVSGPLDSHPVSRVIQTFQEAQINVIEKLAAANDTIFHTFFNDHRAIRNLLPRKLDLPETFNEYTLGPAVQRYRDV</sequence>